<dbReference type="Proteomes" id="UP000233786">
    <property type="component" value="Unassembled WGS sequence"/>
</dbReference>
<accession>A0A2N3Y2U6</accession>
<dbReference type="InterPro" id="IPR036513">
    <property type="entry name" value="STAS_dom_sf"/>
</dbReference>
<reference evidence="4" key="1">
    <citation type="submission" date="2017-12" db="EMBL/GenBank/DDBJ databases">
        <title>Sequencing the genomes of 1000 Actinobacteria strains.</title>
        <authorList>
            <person name="Klenk H.-P."/>
        </authorList>
    </citation>
    <scope>NUCLEOTIDE SEQUENCE [LARGE SCALE GENOMIC DNA]</scope>
    <source>
        <strain evidence="4">DSM 44228</strain>
    </source>
</reference>
<dbReference type="RefSeq" id="WP_010692978.1">
    <property type="nucleotide sequence ID" value="NZ_CP061007.1"/>
</dbReference>
<evidence type="ECO:0000259" key="3">
    <source>
        <dbReference type="PROSITE" id="PS50801"/>
    </source>
</evidence>
<comment type="caution">
    <text evidence="4">The sequence shown here is derived from an EMBL/GenBank/DDBJ whole genome shotgun (WGS) entry which is preliminary data.</text>
</comment>
<dbReference type="PROSITE" id="PS50801">
    <property type="entry name" value="STAS"/>
    <property type="match status" value="1"/>
</dbReference>
<dbReference type="CDD" id="cd07043">
    <property type="entry name" value="STAS_anti-anti-sigma_factors"/>
    <property type="match status" value="1"/>
</dbReference>
<evidence type="ECO:0000256" key="1">
    <source>
        <dbReference type="ARBA" id="ARBA00009013"/>
    </source>
</evidence>
<dbReference type="OrthoDB" id="3690201at2"/>
<evidence type="ECO:0000256" key="2">
    <source>
        <dbReference type="RuleBase" id="RU003749"/>
    </source>
</evidence>
<evidence type="ECO:0000313" key="5">
    <source>
        <dbReference type="Proteomes" id="UP000233786"/>
    </source>
</evidence>
<name>A0A2N3Y2U6_SACSN</name>
<evidence type="ECO:0000313" key="4">
    <source>
        <dbReference type="EMBL" id="PKW17246.1"/>
    </source>
</evidence>
<feature type="domain" description="STAS" evidence="3">
    <location>
        <begin position="51"/>
        <end position="152"/>
    </location>
</feature>
<dbReference type="InterPro" id="IPR002645">
    <property type="entry name" value="STAS_dom"/>
</dbReference>
<dbReference type="SUPFAM" id="SSF52091">
    <property type="entry name" value="SpoIIaa-like"/>
    <property type="match status" value="1"/>
</dbReference>
<dbReference type="InterPro" id="IPR003658">
    <property type="entry name" value="Anti-sigma_ant"/>
</dbReference>
<dbReference type="PANTHER" id="PTHR33495">
    <property type="entry name" value="ANTI-SIGMA FACTOR ANTAGONIST TM_1081-RELATED-RELATED"/>
    <property type="match status" value="1"/>
</dbReference>
<keyword evidence="5" id="KW-1185">Reference proteome</keyword>
<sequence>MIVSRSSMPPAGWARGGHAIVAPHTAEDPAAAAHATCASALRLAVEWPASGVVVVRIGGEIDLATVPRLTELIRQRLTAAALQAIVLDLSEVSFASSAAIELLLHTQRRADHRSTKLFVVPGHGAMLRLLTLTRLRERFVCRESAAQAVAEARV</sequence>
<dbReference type="AlphaFoldDB" id="A0A2N3Y2U6"/>
<gene>
    <name evidence="4" type="ORF">A8926_5184</name>
</gene>
<comment type="similarity">
    <text evidence="1 2">Belongs to the anti-sigma-factor antagonist family.</text>
</comment>
<organism evidence="4 5">
    <name type="scientific">Saccharopolyspora spinosa</name>
    <dbReference type="NCBI Taxonomy" id="60894"/>
    <lineage>
        <taxon>Bacteria</taxon>
        <taxon>Bacillati</taxon>
        <taxon>Actinomycetota</taxon>
        <taxon>Actinomycetes</taxon>
        <taxon>Pseudonocardiales</taxon>
        <taxon>Pseudonocardiaceae</taxon>
        <taxon>Saccharopolyspora</taxon>
    </lineage>
</organism>
<proteinExistence type="inferred from homology"/>
<dbReference type="Gene3D" id="3.30.750.24">
    <property type="entry name" value="STAS domain"/>
    <property type="match status" value="1"/>
</dbReference>
<dbReference type="Pfam" id="PF01740">
    <property type="entry name" value="STAS"/>
    <property type="match status" value="1"/>
</dbReference>
<dbReference type="EMBL" id="PJNB01000001">
    <property type="protein sequence ID" value="PKW17246.1"/>
    <property type="molecule type" value="Genomic_DNA"/>
</dbReference>
<dbReference type="PANTHER" id="PTHR33495:SF2">
    <property type="entry name" value="ANTI-SIGMA FACTOR ANTAGONIST TM_1081-RELATED"/>
    <property type="match status" value="1"/>
</dbReference>
<dbReference type="STRING" id="994479.GCA_000194155_01245"/>
<dbReference type="NCBIfam" id="TIGR00377">
    <property type="entry name" value="ant_ant_sig"/>
    <property type="match status" value="1"/>
</dbReference>
<dbReference type="GO" id="GO:0043856">
    <property type="term" value="F:anti-sigma factor antagonist activity"/>
    <property type="evidence" value="ECO:0007669"/>
    <property type="project" value="InterPro"/>
</dbReference>
<protein>
    <recommendedName>
        <fullName evidence="2">Anti-sigma factor antagonist</fullName>
    </recommendedName>
</protein>